<keyword evidence="1" id="KW-0812">Transmembrane</keyword>
<dbReference type="PROSITE" id="PS01009">
    <property type="entry name" value="CRISP_1"/>
    <property type="match status" value="1"/>
</dbReference>
<evidence type="ECO:0000259" key="3">
    <source>
        <dbReference type="SMART" id="SM00198"/>
    </source>
</evidence>
<accession>A0AA36DKV9</accession>
<keyword evidence="1" id="KW-0472">Membrane</keyword>
<dbReference type="InterPro" id="IPR001283">
    <property type="entry name" value="CRISP-related"/>
</dbReference>
<dbReference type="SUPFAM" id="SSF55797">
    <property type="entry name" value="PR-1-like"/>
    <property type="match status" value="2"/>
</dbReference>
<dbReference type="Proteomes" id="UP001176961">
    <property type="component" value="Unassembled WGS sequence"/>
</dbReference>
<name>A0AA36DKV9_CYLNA</name>
<keyword evidence="2" id="KW-0732">Signal</keyword>
<organism evidence="4 5">
    <name type="scientific">Cylicocyclus nassatus</name>
    <name type="common">Nematode worm</name>
    <dbReference type="NCBI Taxonomy" id="53992"/>
    <lineage>
        <taxon>Eukaryota</taxon>
        <taxon>Metazoa</taxon>
        <taxon>Ecdysozoa</taxon>
        <taxon>Nematoda</taxon>
        <taxon>Chromadorea</taxon>
        <taxon>Rhabditida</taxon>
        <taxon>Rhabditina</taxon>
        <taxon>Rhabditomorpha</taxon>
        <taxon>Strongyloidea</taxon>
        <taxon>Strongylidae</taxon>
        <taxon>Cylicocyclus</taxon>
    </lineage>
</organism>
<dbReference type="Pfam" id="PF00188">
    <property type="entry name" value="CAP"/>
    <property type="match status" value="1"/>
</dbReference>
<dbReference type="PRINTS" id="PR00838">
    <property type="entry name" value="V5ALLERGEN"/>
</dbReference>
<evidence type="ECO:0000256" key="1">
    <source>
        <dbReference type="SAM" id="Phobius"/>
    </source>
</evidence>
<dbReference type="InterPro" id="IPR014044">
    <property type="entry name" value="CAP_dom"/>
</dbReference>
<dbReference type="PANTHER" id="PTHR10334">
    <property type="entry name" value="CYSTEINE-RICH SECRETORY PROTEIN-RELATED"/>
    <property type="match status" value="1"/>
</dbReference>
<feature type="signal peptide" evidence="2">
    <location>
        <begin position="1"/>
        <end position="15"/>
    </location>
</feature>
<protein>
    <recommendedName>
        <fullName evidence="3">SCP domain-containing protein</fullName>
    </recommendedName>
</protein>
<evidence type="ECO:0000313" key="4">
    <source>
        <dbReference type="EMBL" id="CAJ0588253.1"/>
    </source>
</evidence>
<sequence length="312" mass="34262">MYLLVVLSVVTASAAICPANNGMNDTIRQKFLDVHNELRRLVASGKAEDGAGGNAPQAAAMPELTYDCEVENLQISESEQLRYKKVRINKSYTAVALFCFVIFVTILSVFIFNKKKQMTQLLCCPESESTSESQSLKEICSLTFTLKKNVPPHSAICPTNDNGMNDTIRQKFLDVHNELRALVASGRAKDGLGGYAPPAAAMDKLVLFLISSNHHHIGTTVVAEERKYTGENLFMQTPAFDSKLEAAEDASRWWFAELEEFGVGTDLIYGDALWGKGVGHYTQMVWQTTTAIGCAIQNCGAKTIVVCNYDPS</sequence>
<comment type="caution">
    <text evidence="4">The sequence shown here is derived from an EMBL/GenBank/DDBJ whole genome shotgun (WGS) entry which is preliminary data.</text>
</comment>
<dbReference type="InterPro" id="IPR035940">
    <property type="entry name" value="CAP_sf"/>
</dbReference>
<dbReference type="SMART" id="SM00198">
    <property type="entry name" value="SCP"/>
    <property type="match status" value="1"/>
</dbReference>
<evidence type="ECO:0000256" key="2">
    <source>
        <dbReference type="SAM" id="SignalP"/>
    </source>
</evidence>
<dbReference type="EMBL" id="CATQJL010000001">
    <property type="protein sequence ID" value="CAJ0588253.1"/>
    <property type="molecule type" value="Genomic_DNA"/>
</dbReference>
<keyword evidence="1" id="KW-1133">Transmembrane helix</keyword>
<dbReference type="InterPro" id="IPR018244">
    <property type="entry name" value="Allrgn_V5/Tpx1_CS"/>
</dbReference>
<reference evidence="4" key="1">
    <citation type="submission" date="2023-07" db="EMBL/GenBank/DDBJ databases">
        <authorList>
            <consortium name="CYATHOMIX"/>
        </authorList>
    </citation>
    <scope>NUCLEOTIDE SEQUENCE</scope>
    <source>
        <strain evidence="4">N/A</strain>
    </source>
</reference>
<evidence type="ECO:0000313" key="5">
    <source>
        <dbReference type="Proteomes" id="UP001176961"/>
    </source>
</evidence>
<feature type="transmembrane region" description="Helical" evidence="1">
    <location>
        <begin position="91"/>
        <end position="112"/>
    </location>
</feature>
<dbReference type="AlphaFoldDB" id="A0AA36DKV9"/>
<dbReference type="PRINTS" id="PR00837">
    <property type="entry name" value="V5TPXLIKE"/>
</dbReference>
<dbReference type="CDD" id="cd05380">
    <property type="entry name" value="CAP_euk"/>
    <property type="match status" value="1"/>
</dbReference>
<dbReference type="InterPro" id="IPR002413">
    <property type="entry name" value="V5_allergen-like"/>
</dbReference>
<keyword evidence="5" id="KW-1185">Reference proteome</keyword>
<gene>
    <name evidence="4" type="ORF">CYNAS_LOCUS236</name>
</gene>
<proteinExistence type="predicted"/>
<dbReference type="Gene3D" id="3.40.33.10">
    <property type="entry name" value="CAP"/>
    <property type="match status" value="2"/>
</dbReference>
<feature type="chain" id="PRO_5044257838" description="SCP domain-containing protein" evidence="2">
    <location>
        <begin position="16"/>
        <end position="312"/>
    </location>
</feature>
<dbReference type="GO" id="GO:0005576">
    <property type="term" value="C:extracellular region"/>
    <property type="evidence" value="ECO:0007669"/>
    <property type="project" value="InterPro"/>
</dbReference>
<feature type="domain" description="SCP" evidence="3">
    <location>
        <begin position="167"/>
        <end position="312"/>
    </location>
</feature>